<gene>
    <name evidence="1" type="ORF">ATC1_12571</name>
</gene>
<dbReference type="AlphaFoldDB" id="A0A0K8PBL4"/>
<protein>
    <submittedName>
        <fullName evidence="1">Uncharacterized protein</fullName>
    </submittedName>
</protein>
<dbReference type="EMBL" id="DF968180">
    <property type="protein sequence ID" value="GAP40031.1"/>
    <property type="molecule type" value="Genomic_DNA"/>
</dbReference>
<dbReference type="OrthoDB" id="85662at2"/>
<evidence type="ECO:0000313" key="2">
    <source>
        <dbReference type="Proteomes" id="UP000053370"/>
    </source>
</evidence>
<proteinExistence type="predicted"/>
<dbReference type="SUPFAM" id="SSF51126">
    <property type="entry name" value="Pectin lyase-like"/>
    <property type="match status" value="1"/>
</dbReference>
<evidence type="ECO:0000313" key="1">
    <source>
        <dbReference type="EMBL" id="GAP40031.1"/>
    </source>
</evidence>
<reference evidence="1" key="1">
    <citation type="journal article" date="2015" name="Genome Announc.">
        <title>Draft Genome Sequence of Anaerolineae Strain TC1, a Novel Isolate from a Methanogenic Wastewater Treatment System.</title>
        <authorList>
            <person name="Matsuura N."/>
            <person name="Tourlousse D.M."/>
            <person name="Sun L."/>
            <person name="Toyonaga M."/>
            <person name="Kuroda K."/>
            <person name="Ohashi A."/>
            <person name="Cruz R."/>
            <person name="Yamaguchi T."/>
            <person name="Sekiguchi Y."/>
        </authorList>
    </citation>
    <scope>NUCLEOTIDE SEQUENCE [LARGE SCALE GENOMIC DNA]</scope>
    <source>
        <strain evidence="1">TC1</strain>
    </source>
</reference>
<accession>A0A0K8PBL4</accession>
<sequence length="403" mass="43180">MENTIFILEESAAGEIHLTEEKIIVSGESVEPVVSITTGLQGENGKGLEFNWDGTRLGVRQEGKAEFAYTDLKGDPGEPGIRGETGPQGVPGSIQAGDGSAITAAFSEASARETLISGESLSVLFGKLKKFYSLTPETLTANRTYYVNSSTGNDLNDGLSSTSPFKTVTNALRVVYGLDTRAFNVTIDCCSQVYSITTKLTVGGLSGSGVLIIRNGTICNSGGGSVLTASGYRCNLKIHDMTLISSYDNAHQTEGGILTADYGAQVEIQNATLDFQSDSSIYSFGSYIYAKRNSKIYLNNGTITFNNTIGKKVSFLLRAAYMASLIMEYNTVTIILNAAFDPETYFAGGYAFGFLDIQSHTRIENTAYTRKLFQLAYLSFLRYQAFLPSGGSGTSIAGNSLVL</sequence>
<dbReference type="RefSeq" id="WP_062278941.1">
    <property type="nucleotide sequence ID" value="NZ_DF968180.1"/>
</dbReference>
<dbReference type="InterPro" id="IPR011050">
    <property type="entry name" value="Pectin_lyase_fold/virulence"/>
</dbReference>
<dbReference type="Proteomes" id="UP000053370">
    <property type="component" value="Unassembled WGS sequence"/>
</dbReference>
<name>A0A0K8PBL4_9CHLR</name>
<dbReference type="STRING" id="1678840.ATC1_12571"/>
<organism evidence="1">
    <name type="scientific">Flexilinea flocculi</name>
    <dbReference type="NCBI Taxonomy" id="1678840"/>
    <lineage>
        <taxon>Bacteria</taxon>
        <taxon>Bacillati</taxon>
        <taxon>Chloroflexota</taxon>
        <taxon>Anaerolineae</taxon>
        <taxon>Anaerolineales</taxon>
        <taxon>Anaerolineaceae</taxon>
        <taxon>Flexilinea</taxon>
    </lineage>
</organism>
<keyword evidence="2" id="KW-1185">Reference proteome</keyword>